<sequence length="358" mass="41716">MPDFKESIISLSKRVEKIKGSISTEEATKTSIIMPFFQLLGYDVFNPEEFTPEYIADVGIKKGEKVDYAIMDEGKPVILIEAKSINEKLVKHDSQLFRYFGTSAAKFSILTNGIIYKFYTDLDEQNKMDSSPFFEFNLLDPKDNNLNELSKFRKDRFDLDNIFSTASELKYTNKIKTFLNGLWEEPSEEFITFILNNIYDGRKTKNVMDQFTPIIKKSMKQFLNELVSEKLNAALKSTSVENDSEEQDENLKDDEGHKEEGIITTEEEIQGFTIARLILSELVNEERVFYRDNKSYFNILLDDSIRKWVCRLGLDNSKKYIQFNDSERTTYSIEKVSDIMNYRNKFIEVAKTFDLITN</sequence>
<dbReference type="RefSeq" id="WP_143892974.1">
    <property type="nucleotide sequence ID" value="NZ_CP041666.1"/>
</dbReference>
<dbReference type="GO" id="GO:0009035">
    <property type="term" value="F:type I site-specific deoxyribonuclease activity"/>
    <property type="evidence" value="ECO:0007669"/>
    <property type="project" value="UniProtKB-EC"/>
</dbReference>
<feature type="region of interest" description="Disordered" evidence="1">
    <location>
        <begin position="237"/>
        <end position="260"/>
    </location>
</feature>
<reference evidence="3 4" key="1">
    <citation type="submission" date="2019-07" db="EMBL/GenBank/DDBJ databases">
        <authorList>
            <person name="Li J."/>
        </authorList>
    </citation>
    <scope>NUCLEOTIDE SEQUENCE [LARGE SCALE GENOMIC DNA]</scope>
    <source>
        <strain evidence="3 4">TKL69</strain>
    </source>
</reference>
<accession>A0A516KET4</accession>
<gene>
    <name evidence="3" type="ORF">FN924_06870</name>
</gene>
<dbReference type="Proteomes" id="UP000315215">
    <property type="component" value="Chromosome"/>
</dbReference>
<dbReference type="KEGG" id="aqt:FN924_06870"/>
<dbReference type="OrthoDB" id="9148007at2"/>
<organism evidence="3 4">
    <name type="scientific">Radiobacillus deserti</name>
    <dbReference type="NCBI Taxonomy" id="2594883"/>
    <lineage>
        <taxon>Bacteria</taxon>
        <taxon>Bacillati</taxon>
        <taxon>Bacillota</taxon>
        <taxon>Bacilli</taxon>
        <taxon>Bacillales</taxon>
        <taxon>Bacillaceae</taxon>
        <taxon>Radiobacillus</taxon>
    </lineage>
</organism>
<dbReference type="Pfam" id="PF04313">
    <property type="entry name" value="HSDR_N"/>
    <property type="match status" value="1"/>
</dbReference>
<keyword evidence="3" id="KW-0540">Nuclease</keyword>
<dbReference type="GO" id="GO:0005524">
    <property type="term" value="F:ATP binding"/>
    <property type="evidence" value="ECO:0007669"/>
    <property type="project" value="UniProtKB-KW"/>
</dbReference>
<keyword evidence="3" id="KW-0378">Hydrolase</keyword>
<dbReference type="PIRSF" id="PIRSF035009">
    <property type="entry name" value="UCP035009_HSDR_N"/>
    <property type="match status" value="1"/>
</dbReference>
<feature type="domain" description="Restriction endonuclease type I HsdR N-terminal" evidence="2">
    <location>
        <begin position="62"/>
        <end position="127"/>
    </location>
</feature>
<dbReference type="GO" id="GO:0003677">
    <property type="term" value="F:DNA binding"/>
    <property type="evidence" value="ECO:0007669"/>
    <property type="project" value="UniProtKB-KW"/>
</dbReference>
<dbReference type="GO" id="GO:0009307">
    <property type="term" value="P:DNA restriction-modification system"/>
    <property type="evidence" value="ECO:0007669"/>
    <property type="project" value="UniProtKB-KW"/>
</dbReference>
<protein>
    <submittedName>
        <fullName evidence="3">Endonuclease</fullName>
    </submittedName>
</protein>
<evidence type="ECO:0000259" key="2">
    <source>
        <dbReference type="Pfam" id="PF04313"/>
    </source>
</evidence>
<name>A0A516KET4_9BACI</name>
<evidence type="ECO:0000313" key="4">
    <source>
        <dbReference type="Proteomes" id="UP000315215"/>
    </source>
</evidence>
<dbReference type="AlphaFoldDB" id="A0A516KET4"/>
<dbReference type="InterPro" id="IPR007409">
    <property type="entry name" value="Restrct_endonuc_type1_HsdR_N"/>
</dbReference>
<evidence type="ECO:0000313" key="3">
    <source>
        <dbReference type="EMBL" id="QDP39913.1"/>
    </source>
</evidence>
<keyword evidence="3" id="KW-0255">Endonuclease</keyword>
<proteinExistence type="predicted"/>
<dbReference type="InterPro" id="IPR017035">
    <property type="entry name" value="UCP035009_HsdR_All3000-type"/>
</dbReference>
<dbReference type="Gene3D" id="3.90.1570.30">
    <property type="match status" value="1"/>
</dbReference>
<feature type="compositionally biased region" description="Basic and acidic residues" evidence="1">
    <location>
        <begin position="249"/>
        <end position="260"/>
    </location>
</feature>
<dbReference type="EMBL" id="CP041666">
    <property type="protein sequence ID" value="QDP39913.1"/>
    <property type="molecule type" value="Genomic_DNA"/>
</dbReference>
<evidence type="ECO:0000256" key="1">
    <source>
        <dbReference type="SAM" id="MobiDB-lite"/>
    </source>
</evidence>
<keyword evidence="4" id="KW-1185">Reference proteome</keyword>